<evidence type="ECO:0000313" key="11">
    <source>
        <dbReference type="Proteomes" id="UP001470230"/>
    </source>
</evidence>
<reference evidence="10 11" key="1">
    <citation type="submission" date="2024-04" db="EMBL/GenBank/DDBJ databases">
        <title>Tritrichomonas musculus Genome.</title>
        <authorList>
            <person name="Alves-Ferreira E."/>
            <person name="Grigg M."/>
            <person name="Lorenzi H."/>
            <person name="Galac M."/>
        </authorList>
    </citation>
    <scope>NUCLEOTIDE SEQUENCE [LARGE SCALE GENOMIC DNA]</scope>
    <source>
        <strain evidence="10 11">EAF2021</strain>
    </source>
</reference>
<evidence type="ECO:0000256" key="2">
    <source>
        <dbReference type="ARBA" id="ARBA00007878"/>
    </source>
</evidence>
<evidence type="ECO:0000256" key="6">
    <source>
        <dbReference type="ARBA" id="ARBA00044196"/>
    </source>
</evidence>
<dbReference type="PANTHER" id="PTHR45989:SF1">
    <property type="entry name" value="TRANSLATION INITIATION FACTOR EIF-2B SUBUNIT GAMMA"/>
    <property type="match status" value="1"/>
</dbReference>
<dbReference type="PANTHER" id="PTHR45989">
    <property type="entry name" value="TRANSLATION INITIATION FACTOR EIF-2B SUBUNIT GAMMA"/>
    <property type="match status" value="1"/>
</dbReference>
<dbReference type="Gene3D" id="3.90.550.10">
    <property type="entry name" value="Spore Coat Polysaccharide Biosynthesis Protein SpsA, Chain A"/>
    <property type="match status" value="1"/>
</dbReference>
<evidence type="ECO:0000313" key="10">
    <source>
        <dbReference type="EMBL" id="KAK8852357.1"/>
    </source>
</evidence>
<feature type="domain" description="EIF2B subunit epsilon/gamma LbH" evidence="9">
    <location>
        <begin position="358"/>
        <end position="446"/>
    </location>
</feature>
<dbReference type="SUPFAM" id="SSF53448">
    <property type="entry name" value="Nucleotide-diphospho-sugar transferases"/>
    <property type="match status" value="1"/>
</dbReference>
<keyword evidence="5" id="KW-0648">Protein biosynthesis</keyword>
<dbReference type="InterPro" id="IPR051960">
    <property type="entry name" value="eIF2B_gamma"/>
</dbReference>
<gene>
    <name evidence="10" type="ORF">M9Y10_017331</name>
</gene>
<accession>A0ABR2HUZ5</accession>
<evidence type="ECO:0000256" key="4">
    <source>
        <dbReference type="ARBA" id="ARBA00022540"/>
    </source>
</evidence>
<dbReference type="Proteomes" id="UP001470230">
    <property type="component" value="Unassembled WGS sequence"/>
</dbReference>
<keyword evidence="11" id="KW-1185">Reference proteome</keyword>
<dbReference type="EMBL" id="JAPFFF010000023">
    <property type="protein sequence ID" value="KAK8852357.1"/>
    <property type="molecule type" value="Genomic_DNA"/>
</dbReference>
<comment type="subcellular location">
    <subcellularLocation>
        <location evidence="1">Cytoplasm</location>
        <location evidence="1">Cytosol</location>
    </subcellularLocation>
</comment>
<organism evidence="10 11">
    <name type="scientific">Tritrichomonas musculus</name>
    <dbReference type="NCBI Taxonomy" id="1915356"/>
    <lineage>
        <taxon>Eukaryota</taxon>
        <taxon>Metamonada</taxon>
        <taxon>Parabasalia</taxon>
        <taxon>Tritrichomonadida</taxon>
        <taxon>Tritrichomonadidae</taxon>
        <taxon>Tritrichomonas</taxon>
    </lineage>
</organism>
<dbReference type="InterPro" id="IPR056764">
    <property type="entry name" value="LbH_EIF2B3/5"/>
</dbReference>
<dbReference type="Gene3D" id="2.160.10.10">
    <property type="entry name" value="Hexapeptide repeat proteins"/>
    <property type="match status" value="1"/>
</dbReference>
<name>A0ABR2HUZ5_9EUKA</name>
<protein>
    <recommendedName>
        <fullName evidence="6">Translation initiation factor eIF2B subunit gamma</fullName>
    </recommendedName>
    <alternativeName>
        <fullName evidence="7">eIF2B GDP-GTP exchange factor subunit gamma</fullName>
    </alternativeName>
</protein>
<comment type="caution">
    <text evidence="10">The sequence shown here is derived from an EMBL/GenBank/DDBJ whole genome shotgun (WGS) entry which is preliminary data.</text>
</comment>
<evidence type="ECO:0000256" key="7">
    <source>
        <dbReference type="ARBA" id="ARBA00044229"/>
    </source>
</evidence>
<evidence type="ECO:0000256" key="3">
    <source>
        <dbReference type="ARBA" id="ARBA00022490"/>
    </source>
</evidence>
<evidence type="ECO:0000256" key="5">
    <source>
        <dbReference type="ARBA" id="ARBA00022917"/>
    </source>
</evidence>
<proteinExistence type="inferred from homology"/>
<comment type="similarity">
    <text evidence="2">Belongs to the eIF-2B gamma/epsilon subunits family.</text>
</comment>
<evidence type="ECO:0000259" key="9">
    <source>
        <dbReference type="Pfam" id="PF25084"/>
    </source>
</evidence>
<keyword evidence="4" id="KW-0396">Initiation factor</keyword>
<dbReference type="InterPro" id="IPR029044">
    <property type="entry name" value="Nucleotide-diphossugar_trans"/>
</dbReference>
<sequence>MISGINQRSPYSNVQIVIMANRPVFTRESFGDTQLFGLLPIANRPILGHLLEQFERSCFNNISLVCLRKDENAYAELLLQYTSHKVRLIPVEGVMTTCDIIRNKIGADNHIFLFPIDLLLSSNLTSIFDFHITSQSLITIITSKFEVNENDRKSTPGHKAENLNANAGHRYFVFDDLDPTKLVTLLSDPNALSEDLDLSLKQVTMNDMFTHESSSDSLGSEGSISNSDESMNINPELLNGFRSLTIDCSQHLTGAYILSPDCISKLHDLTDVHSIESEFIPFLCQQSVENNSLFRVDQSPLDKTRPASLFVTSQKEFAYRVTDYATLFIVNMKCASSKLNGFMPSANFIPLDGANAGYYMEGSVKAPTSFKYSLGCVYGENMKVEEDVIIRNSVIGRHCRFGKNTKVINSVLFDHVSVEEGATIKDSIVGSDSVIHANSNFMQCIIVPRYSCDRAVSRSACIVQLGEK</sequence>
<evidence type="ECO:0000256" key="8">
    <source>
        <dbReference type="ARBA" id="ARBA00046432"/>
    </source>
</evidence>
<dbReference type="Pfam" id="PF25084">
    <property type="entry name" value="LbH_EIF2B"/>
    <property type="match status" value="1"/>
</dbReference>
<keyword evidence="3" id="KW-0963">Cytoplasm</keyword>
<comment type="subunit">
    <text evidence="8">Component of the translation initiation factor 2B (eIF2B) complex which is a heterodecamer of two sets of five different subunits: alpha, beta, gamma, delta and epsilon. Subunits alpha, beta and delta comprise a regulatory subcomplex and subunits epsilon and gamma comprise a catalytic subcomplex. Within the complex, the hexameric regulatory complex resides at the center, with the two heterodimeric catalytic subcomplexes bound on opposite sides.</text>
</comment>
<evidence type="ECO:0000256" key="1">
    <source>
        <dbReference type="ARBA" id="ARBA00004514"/>
    </source>
</evidence>